<dbReference type="EMBL" id="MHKE01000008">
    <property type="protein sequence ID" value="OGY84352.1"/>
    <property type="molecule type" value="Genomic_DNA"/>
</dbReference>
<keyword evidence="1" id="KW-1133">Transmembrane helix</keyword>
<proteinExistence type="predicted"/>
<gene>
    <name evidence="2" type="ORF">A2898_00060</name>
</gene>
<keyword evidence="1" id="KW-0472">Membrane</keyword>
<accession>A0A1G2B5C1</accession>
<evidence type="ECO:0008006" key="4">
    <source>
        <dbReference type="Google" id="ProtNLM"/>
    </source>
</evidence>
<organism evidence="2 3">
    <name type="scientific">Candidatus Kerfeldbacteria bacterium RIFCSPLOWO2_01_FULL_48_11</name>
    <dbReference type="NCBI Taxonomy" id="1798543"/>
    <lineage>
        <taxon>Bacteria</taxon>
        <taxon>Candidatus Kerfeldiibacteriota</taxon>
    </lineage>
</organism>
<name>A0A1G2B5C1_9BACT</name>
<evidence type="ECO:0000313" key="2">
    <source>
        <dbReference type="EMBL" id="OGY84352.1"/>
    </source>
</evidence>
<sequence>MKKNFSALHPNGFTILQIIIWALIGSAVIGGFFILLNNERAKTRDAKRVSDMTRVQAAFEVLFATSASYASAAEAGCDTVGEPVSACNVSFFLPDITTMADPGGSSYVMAEVPDDDGYAVSFTLERAYGLLVEGQHVLTQDGIR</sequence>
<comment type="caution">
    <text evidence="2">The sequence shown here is derived from an EMBL/GenBank/DDBJ whole genome shotgun (WGS) entry which is preliminary data.</text>
</comment>
<dbReference type="Proteomes" id="UP000179164">
    <property type="component" value="Unassembled WGS sequence"/>
</dbReference>
<dbReference type="STRING" id="1798543.A2898_00060"/>
<evidence type="ECO:0000313" key="3">
    <source>
        <dbReference type="Proteomes" id="UP000179164"/>
    </source>
</evidence>
<protein>
    <recommendedName>
        <fullName evidence="4">Type II secretion system protein GspG C-terminal domain-containing protein</fullName>
    </recommendedName>
</protein>
<feature type="transmembrane region" description="Helical" evidence="1">
    <location>
        <begin position="12"/>
        <end position="36"/>
    </location>
</feature>
<evidence type="ECO:0000256" key="1">
    <source>
        <dbReference type="SAM" id="Phobius"/>
    </source>
</evidence>
<reference evidence="2 3" key="1">
    <citation type="journal article" date="2016" name="Nat. Commun.">
        <title>Thousands of microbial genomes shed light on interconnected biogeochemical processes in an aquifer system.</title>
        <authorList>
            <person name="Anantharaman K."/>
            <person name="Brown C.T."/>
            <person name="Hug L.A."/>
            <person name="Sharon I."/>
            <person name="Castelle C.J."/>
            <person name="Probst A.J."/>
            <person name="Thomas B.C."/>
            <person name="Singh A."/>
            <person name="Wilkins M.J."/>
            <person name="Karaoz U."/>
            <person name="Brodie E.L."/>
            <person name="Williams K.H."/>
            <person name="Hubbard S.S."/>
            <person name="Banfield J.F."/>
        </authorList>
    </citation>
    <scope>NUCLEOTIDE SEQUENCE [LARGE SCALE GENOMIC DNA]</scope>
</reference>
<keyword evidence="1" id="KW-0812">Transmembrane</keyword>
<dbReference type="AlphaFoldDB" id="A0A1G2B5C1"/>